<dbReference type="OrthoDB" id="7795520at2"/>
<dbReference type="Gene3D" id="2.170.16.10">
    <property type="entry name" value="Hedgehog/Intein (Hint) domain"/>
    <property type="match status" value="1"/>
</dbReference>
<organism evidence="3 4">
    <name type="scientific">Sulfitobacter brevis</name>
    <dbReference type="NCBI Taxonomy" id="74348"/>
    <lineage>
        <taxon>Bacteria</taxon>
        <taxon>Pseudomonadati</taxon>
        <taxon>Pseudomonadota</taxon>
        <taxon>Alphaproteobacteria</taxon>
        <taxon>Rhodobacterales</taxon>
        <taxon>Roseobacteraceae</taxon>
        <taxon>Sulfitobacter</taxon>
    </lineage>
</organism>
<evidence type="ECO:0000313" key="3">
    <source>
        <dbReference type="EMBL" id="SFD76758.1"/>
    </source>
</evidence>
<keyword evidence="4" id="KW-1185">Reference proteome</keyword>
<dbReference type="Proteomes" id="UP000198977">
    <property type="component" value="Unassembled WGS sequence"/>
</dbReference>
<feature type="region of interest" description="Disordered" evidence="1">
    <location>
        <begin position="97"/>
        <end position="118"/>
    </location>
</feature>
<dbReference type="AlphaFoldDB" id="A0A1I1V418"/>
<accession>A0A1I1V418</accession>
<dbReference type="STRING" id="74348.SAMN04488523_102334"/>
<dbReference type="InterPro" id="IPR028992">
    <property type="entry name" value="Hedgehog/Intein_dom"/>
</dbReference>
<name>A0A1I1V418_9RHOB</name>
<dbReference type="EMBL" id="FOMW01000002">
    <property type="protein sequence ID" value="SFD76758.1"/>
    <property type="molecule type" value="Genomic_DNA"/>
</dbReference>
<dbReference type="RefSeq" id="WP_093922551.1">
    <property type="nucleotide sequence ID" value="NZ_FOMW01000002.1"/>
</dbReference>
<dbReference type="InterPro" id="IPR036844">
    <property type="entry name" value="Hint_dom_sf"/>
</dbReference>
<sequence length="399" mass="43362">MASIEIVRLDENPHESVNGIRADTSSRGVDLEGATITATYADGSVEILTWHALDPYTRGGATGKDIEMSFGFDWHDLTTTKLLSSLEFDLQPAGSVFDTTFPNDDDPAGGSTPSSKNGFPFRLSPEYEEIPGDILVTYSGIVNLTGSPAVGDLYTTMVLDFSALPGGGLLGDLKWNSDIDTMRDEGDLVPSGVTCFVRGTLITTDRGEIPVESLEIGAKVLTQDNGFQDLVLTMNRVVESKTLQSNAKLYPIRITAGALGAGLPKRDLVVSRQHRMVANSSIIKNMFGAKAVLVAAIRLTKLPGIFIENSVESVEYFHLIFKKHEIIFAEGTPTESFLINAHTMRTLSYATWDEFVTLFPSAGGHECFGPPACKIPTRILQKKLVQRHIKHAKRLLSAA</sequence>
<feature type="domain" description="Hedgehog/Intein (Hint)" evidence="2">
    <location>
        <begin position="194"/>
        <end position="339"/>
    </location>
</feature>
<dbReference type="SUPFAM" id="SSF51294">
    <property type="entry name" value="Hedgehog/intein (Hint) domain"/>
    <property type="match status" value="1"/>
</dbReference>
<gene>
    <name evidence="3" type="ORF">SAMN04488523_102334</name>
</gene>
<protein>
    <submittedName>
        <fullName evidence="3">Hint domain-containing protein</fullName>
    </submittedName>
</protein>
<evidence type="ECO:0000256" key="1">
    <source>
        <dbReference type="SAM" id="MobiDB-lite"/>
    </source>
</evidence>
<reference evidence="4" key="1">
    <citation type="submission" date="2016-10" db="EMBL/GenBank/DDBJ databases">
        <authorList>
            <person name="Varghese N."/>
            <person name="Submissions S."/>
        </authorList>
    </citation>
    <scope>NUCLEOTIDE SEQUENCE [LARGE SCALE GENOMIC DNA]</scope>
    <source>
        <strain evidence="4">DSM 11443</strain>
    </source>
</reference>
<dbReference type="Pfam" id="PF13403">
    <property type="entry name" value="Hint_2"/>
    <property type="match status" value="1"/>
</dbReference>
<proteinExistence type="predicted"/>
<evidence type="ECO:0000313" key="4">
    <source>
        <dbReference type="Proteomes" id="UP000198977"/>
    </source>
</evidence>
<evidence type="ECO:0000259" key="2">
    <source>
        <dbReference type="Pfam" id="PF13403"/>
    </source>
</evidence>